<dbReference type="GO" id="GO:0003924">
    <property type="term" value="F:GTPase activity"/>
    <property type="evidence" value="ECO:0007669"/>
    <property type="project" value="InterPro"/>
</dbReference>
<dbReference type="Gene3D" id="3.40.50.300">
    <property type="entry name" value="P-loop containing nucleotide triphosphate hydrolases"/>
    <property type="match status" value="1"/>
</dbReference>
<evidence type="ECO:0000256" key="4">
    <source>
        <dbReference type="ARBA" id="ARBA00022917"/>
    </source>
</evidence>
<dbReference type="Gene3D" id="2.40.30.10">
    <property type="entry name" value="Translation factors"/>
    <property type="match status" value="2"/>
</dbReference>
<dbReference type="GO" id="GO:0005525">
    <property type="term" value="F:GTP binding"/>
    <property type="evidence" value="ECO:0007669"/>
    <property type="project" value="UniProtKB-KW"/>
</dbReference>
<dbReference type="OrthoDB" id="360276at2759"/>
<dbReference type="PANTHER" id="PTHR43381">
    <property type="entry name" value="TRANSLATION INITIATION FACTOR IF-2-RELATED"/>
    <property type="match status" value="1"/>
</dbReference>
<dbReference type="GO" id="GO:0003743">
    <property type="term" value="F:translation initiation factor activity"/>
    <property type="evidence" value="ECO:0007669"/>
    <property type="project" value="UniProtKB-KW"/>
</dbReference>
<dbReference type="InterPro" id="IPR015760">
    <property type="entry name" value="TIF_IF2"/>
</dbReference>
<gene>
    <name evidence="7" type="ORF">MACJ_002332</name>
</gene>
<keyword evidence="4" id="KW-0648">Protein biosynthesis</keyword>
<dbReference type="InterPro" id="IPR005225">
    <property type="entry name" value="Small_GTP-bd"/>
</dbReference>
<dbReference type="Gene3D" id="3.40.50.10050">
    <property type="entry name" value="Translation initiation factor IF- 2, domain 3"/>
    <property type="match status" value="1"/>
</dbReference>
<dbReference type="EMBL" id="CP056066">
    <property type="protein sequence ID" value="UKJ89086.1"/>
    <property type="molecule type" value="Genomic_DNA"/>
</dbReference>
<dbReference type="InterPro" id="IPR000795">
    <property type="entry name" value="T_Tr_GTP-bd_dom"/>
</dbReference>
<keyword evidence="3" id="KW-0547">Nucleotide-binding</keyword>
<evidence type="ECO:0000259" key="6">
    <source>
        <dbReference type="PROSITE" id="PS51722"/>
    </source>
</evidence>
<dbReference type="PROSITE" id="PS51722">
    <property type="entry name" value="G_TR_2"/>
    <property type="match status" value="1"/>
</dbReference>
<dbReference type="SUPFAM" id="SSF52540">
    <property type="entry name" value="P-loop containing nucleoside triphosphate hydrolases"/>
    <property type="match status" value="1"/>
</dbReference>
<dbReference type="InterPro" id="IPR027417">
    <property type="entry name" value="P-loop_NTPase"/>
</dbReference>
<keyword evidence="5" id="KW-0342">GTP-binding</keyword>
<accession>A0A976M5W2</accession>
<evidence type="ECO:0000313" key="8">
    <source>
        <dbReference type="Proteomes" id="UP000244803"/>
    </source>
</evidence>
<dbReference type="PANTHER" id="PTHR43381:SF5">
    <property type="entry name" value="TR-TYPE G DOMAIN-CONTAINING PROTEIN"/>
    <property type="match status" value="1"/>
</dbReference>
<evidence type="ECO:0000256" key="1">
    <source>
        <dbReference type="ARBA" id="ARBA00007733"/>
    </source>
</evidence>
<sequence>MSNGGNLVGDLFKNVLKNGTFKPRHSFKSLLKKPVNQNYNPNHTDSSVVIKLKNDINSLKIKQSLLNIIDKPSIDAFGLKDLFNSSSSKILNHNTQNIVSQLKQDKIPINLFVDEEVENISDTPKTLDNELEVRLLSYEGYDRKFLRNFSKVLRLLKSQNHDLCSELELKVKDSYESMKDAISASHISLMLRQIYRENKKSEYEELLGNLCRMLNDEELRSIYSYNWRTSKSKLKRKFSQDRNLEDEVESLLQSIQSTNDAKVLFSTSVGEKEAKYIDEYEGKSADSTIEYGKKKVNENNEKIYVSTLSSESLSRLTKYDEEEITEICNMLDLNVNKLTVEEGQFILDEISTLKNNSTSGIDEKYEIVEKNGKYCVELLKSNWVKRPIVVTVMGHVDHGKTSLLDYIHKTDVAKNEKGYITQKLSTFQIRSNEGRITFIDTPGHAAFLTMRRRGVSCTDLVILVVAADDGIMPQTLECIDLIKRNSLEVVVAINKVDLVPEDTIVKIEDDIRKHFSKAKIVQISAKSGHNVEALLSEIERVQKKMDYKMDKNTIFKGYIYETIQDQTRGKCINIITNQGTLKPNDYVLIKDTIIKVKKIYHPDANNKKLTSTVESVSTKARGGSREKEADDHENIIQLNVSMNICNLAGNVIVGNSSLKHLQKYQHLINKHVSNQGTVGNEDCSQDHAIPFIGINLRCADQGSLEAIENYIHEFNEKVKKTVNVTNLVNRNYLPSEGAVTGDSVSMDENDLRVKYDRHLREWTPFRVISKNLGNFNTNDLQLQQIGNVINIGFNIQNHINLSNIVRTHDIIYNIFNDLQVIYQFYFGDLYRKKIESNLVVTQLGTITLKGVGRKQAVGTSVKEGQCKLNHLYCVVRDNKPVYNDLNILSFQSNKMNVKSLSKGDNNNCLIFKENVEVQLNDEIVAYVKQPLLPLFDSVTNHLLKT</sequence>
<dbReference type="AlphaFoldDB" id="A0A976M5W2"/>
<keyword evidence="2 7" id="KW-0396">Initiation factor</keyword>
<organism evidence="7 8">
    <name type="scientific">Theileria orientalis</name>
    <dbReference type="NCBI Taxonomy" id="68886"/>
    <lineage>
        <taxon>Eukaryota</taxon>
        <taxon>Sar</taxon>
        <taxon>Alveolata</taxon>
        <taxon>Apicomplexa</taxon>
        <taxon>Aconoidasida</taxon>
        <taxon>Piroplasmida</taxon>
        <taxon>Theileriidae</taxon>
        <taxon>Theileria</taxon>
    </lineage>
</organism>
<evidence type="ECO:0000256" key="5">
    <source>
        <dbReference type="ARBA" id="ARBA00023134"/>
    </source>
</evidence>
<dbReference type="Pfam" id="PF00009">
    <property type="entry name" value="GTP_EFTU"/>
    <property type="match status" value="1"/>
</dbReference>
<dbReference type="CDD" id="cd01887">
    <property type="entry name" value="IF2_eIF5B"/>
    <property type="match status" value="1"/>
</dbReference>
<protein>
    <submittedName>
        <fullName evidence="7">Translation initiation factor</fullName>
    </submittedName>
</protein>
<feature type="domain" description="Tr-type G" evidence="6">
    <location>
        <begin position="385"/>
        <end position="546"/>
    </location>
</feature>
<evidence type="ECO:0000256" key="2">
    <source>
        <dbReference type="ARBA" id="ARBA00022540"/>
    </source>
</evidence>
<dbReference type="NCBIfam" id="TIGR00231">
    <property type="entry name" value="small_GTP"/>
    <property type="match status" value="1"/>
</dbReference>
<proteinExistence type="inferred from homology"/>
<reference evidence="7" key="1">
    <citation type="submission" date="2022-07" db="EMBL/GenBank/DDBJ databases">
        <title>Evaluation of T. orientalis genome assembly methods using nanopore sequencing and analysis of variation between genomes.</title>
        <authorList>
            <person name="Yam J."/>
            <person name="Micallef M.L."/>
            <person name="Liu M."/>
            <person name="Djordjevic S.P."/>
            <person name="Bogema D.R."/>
            <person name="Jenkins C."/>
        </authorList>
    </citation>
    <scope>NUCLEOTIDE SEQUENCE</scope>
    <source>
        <strain evidence="7">Fish Creek</strain>
    </source>
</reference>
<dbReference type="GO" id="GO:0005737">
    <property type="term" value="C:cytoplasm"/>
    <property type="evidence" value="ECO:0007669"/>
    <property type="project" value="TreeGrafter"/>
</dbReference>
<dbReference type="Proteomes" id="UP000244803">
    <property type="component" value="Chromosome 3"/>
</dbReference>
<evidence type="ECO:0000313" key="7">
    <source>
        <dbReference type="EMBL" id="UKJ89086.1"/>
    </source>
</evidence>
<dbReference type="InterPro" id="IPR036925">
    <property type="entry name" value="TIF_IF2_dom3_sf"/>
</dbReference>
<evidence type="ECO:0000256" key="3">
    <source>
        <dbReference type="ARBA" id="ARBA00022741"/>
    </source>
</evidence>
<name>A0A976M5W2_THEOR</name>
<comment type="similarity">
    <text evidence="1">Belongs to the TRAFAC class translation factor GTPase superfamily. Classic translation factor GTPase family. IF-2 subfamily.</text>
</comment>